<dbReference type="InterPro" id="IPR001357">
    <property type="entry name" value="BRCT_dom"/>
</dbReference>
<dbReference type="OrthoDB" id="251770at2759"/>
<feature type="domain" description="BRCT" evidence="3">
    <location>
        <begin position="420"/>
        <end position="515"/>
    </location>
</feature>
<dbReference type="STRING" id="1353952.A0A165GCW7"/>
<evidence type="ECO:0000259" key="3">
    <source>
        <dbReference type="PROSITE" id="PS50172"/>
    </source>
</evidence>
<dbReference type="Pfam" id="PF00533">
    <property type="entry name" value="BRCT"/>
    <property type="match status" value="1"/>
</dbReference>
<feature type="domain" description="BRCT" evidence="3">
    <location>
        <begin position="143"/>
        <end position="244"/>
    </location>
</feature>
<dbReference type="GO" id="GO:0033314">
    <property type="term" value="P:mitotic DNA replication checkpoint signaling"/>
    <property type="evidence" value="ECO:0007669"/>
    <property type="project" value="TreeGrafter"/>
</dbReference>
<sequence length="846" mass="92318">MRRGHGSTKVPNVKLRPPPLKEKVKRRAVEDDDSMDVDEGPSRPSAYKDYSKGAKPFANVILCSTGIKDKVTLFKRATELGAVCQHDLTSDITHLVATETGSAKYNCAIENGMMVMLPEWVDETYKLWLAGEDIDFGESVRLYRLPFLSGFNICLTGDIDADERRETSRLMGVHGGVYSSSLTKQCTHLLVSGHSYDAVKTTEKVKFALRVNKEGKARMHVLWLEWLSDCIAVSGKLDENSYRIELDRPQPRVPPVTHHQLTPLNSTSSTSTSQTALPRPPPPAITVDVSKDLPELGFAPSMSQLQRNNQQLALWQQLRQANLPGSSQSNSQKKRSKIFIDLPPLDEVMNAAPSPIDLCGAPAIRLTTPIVDESKSILSRLALSKASSFNHTLDSASKLRAAPFNHPAVEVGPSTQTPQRKKAIFEGMTFCLIGDAKTAVLEGAIQSSGGIVLNRDSQSSEEGDDPAWFIVRLNTGARHLPKGTSSRNLAKYVTECWVEECLHEERVCDPGEHVTFRPILVSTPIPHLRQLRLHISGLEEGNSLYTQRLARTLGAQVAVVFSKKSTTHLICAAPSGVKYDHAVQWGIPTLRPDWLYDMARTGCIPEVSRYDVSVTPPARPIVGVTNHVLTVSAPALTLPVLPSPPQENVQPPTVGAPPALQAPSSNPRSRVSQRGSPSSPVIRLRFSKSPNKTSTSSTPTEALSHLAAALGEKRKSSEPDVEEKALPAKKRTRPVTRVKSGDISGPSTSTGKTTFAPLQAYNFDESVIAAADTSGEVSFEAPLGESMRVTYEDPESRAEKRKLMKLIGALPESVDPAAALETLDSPVVGARQPRPRPLNRRITRQS</sequence>
<dbReference type="CDD" id="cd17731">
    <property type="entry name" value="BRCT_TopBP1_rpt2_like"/>
    <property type="match status" value="1"/>
</dbReference>
<feature type="region of interest" description="Disordered" evidence="2">
    <location>
        <begin position="642"/>
        <end position="751"/>
    </location>
</feature>
<evidence type="ECO:0000256" key="2">
    <source>
        <dbReference type="SAM" id="MobiDB-lite"/>
    </source>
</evidence>
<dbReference type="Pfam" id="PF12738">
    <property type="entry name" value="PTCB-BRCT"/>
    <property type="match status" value="2"/>
</dbReference>
<dbReference type="InParanoid" id="A0A165GCW7"/>
<reference evidence="4 5" key="1">
    <citation type="journal article" date="2016" name="Mol. Biol. Evol.">
        <title>Comparative Genomics of Early-Diverging Mushroom-Forming Fungi Provides Insights into the Origins of Lignocellulose Decay Capabilities.</title>
        <authorList>
            <person name="Nagy L.G."/>
            <person name="Riley R."/>
            <person name="Tritt A."/>
            <person name="Adam C."/>
            <person name="Daum C."/>
            <person name="Floudas D."/>
            <person name="Sun H."/>
            <person name="Yadav J.S."/>
            <person name="Pangilinan J."/>
            <person name="Larsson K.H."/>
            <person name="Matsuura K."/>
            <person name="Barry K."/>
            <person name="Labutti K."/>
            <person name="Kuo R."/>
            <person name="Ohm R.A."/>
            <person name="Bhattacharya S.S."/>
            <person name="Shirouzu T."/>
            <person name="Yoshinaga Y."/>
            <person name="Martin F.M."/>
            <person name="Grigoriev I.V."/>
            <person name="Hibbett D.S."/>
        </authorList>
    </citation>
    <scope>NUCLEOTIDE SEQUENCE [LARGE SCALE GENOMIC DNA]</scope>
    <source>
        <strain evidence="4 5">HHB12733</strain>
    </source>
</reference>
<dbReference type="GO" id="GO:0006270">
    <property type="term" value="P:DNA replication initiation"/>
    <property type="evidence" value="ECO:0007669"/>
    <property type="project" value="TreeGrafter"/>
</dbReference>
<feature type="region of interest" description="Disordered" evidence="2">
    <location>
        <begin position="1"/>
        <end position="48"/>
    </location>
</feature>
<evidence type="ECO:0000313" key="4">
    <source>
        <dbReference type="EMBL" id="KZT57908.1"/>
    </source>
</evidence>
<evidence type="ECO:0000313" key="5">
    <source>
        <dbReference type="Proteomes" id="UP000076842"/>
    </source>
</evidence>
<organism evidence="4 5">
    <name type="scientific">Calocera cornea HHB12733</name>
    <dbReference type="NCBI Taxonomy" id="1353952"/>
    <lineage>
        <taxon>Eukaryota</taxon>
        <taxon>Fungi</taxon>
        <taxon>Dikarya</taxon>
        <taxon>Basidiomycota</taxon>
        <taxon>Agaricomycotina</taxon>
        <taxon>Dacrymycetes</taxon>
        <taxon>Dacrymycetales</taxon>
        <taxon>Dacrymycetaceae</taxon>
        <taxon>Calocera</taxon>
    </lineage>
</organism>
<dbReference type="Gene3D" id="3.40.50.10190">
    <property type="entry name" value="BRCT domain"/>
    <property type="match status" value="4"/>
</dbReference>
<dbReference type="SUPFAM" id="SSF52113">
    <property type="entry name" value="BRCT domain"/>
    <property type="match status" value="4"/>
</dbReference>
<accession>A0A165GCW7</accession>
<evidence type="ECO:0000256" key="1">
    <source>
        <dbReference type="ARBA" id="ARBA00022737"/>
    </source>
</evidence>
<proteinExistence type="predicted"/>
<feature type="compositionally biased region" description="Basic residues" evidence="2">
    <location>
        <begin position="833"/>
        <end position="846"/>
    </location>
</feature>
<dbReference type="PANTHER" id="PTHR13561">
    <property type="entry name" value="DNA REPLICATION REGULATOR DPB11-RELATED"/>
    <property type="match status" value="1"/>
</dbReference>
<keyword evidence="5" id="KW-1185">Reference proteome</keyword>
<keyword evidence="1" id="KW-0677">Repeat</keyword>
<gene>
    <name evidence="4" type="ORF">CALCODRAFT_469090</name>
</gene>
<dbReference type="InterPro" id="IPR059215">
    <property type="entry name" value="BRCT2_TopBP1-like"/>
</dbReference>
<feature type="compositionally biased region" description="Polar residues" evidence="2">
    <location>
        <begin position="662"/>
        <end position="679"/>
    </location>
</feature>
<feature type="compositionally biased region" description="Basic residues" evidence="2">
    <location>
        <begin position="727"/>
        <end position="736"/>
    </location>
</feature>
<dbReference type="PROSITE" id="PS50172">
    <property type="entry name" value="BRCT"/>
    <property type="match status" value="4"/>
</dbReference>
<dbReference type="PANTHER" id="PTHR13561:SF20">
    <property type="entry name" value="DNA TOPOISOMERASE 2-BINDING PROTEIN 1"/>
    <property type="match status" value="1"/>
</dbReference>
<dbReference type="EMBL" id="KV423957">
    <property type="protein sequence ID" value="KZT57908.1"/>
    <property type="molecule type" value="Genomic_DNA"/>
</dbReference>
<feature type="domain" description="BRCT" evidence="3">
    <location>
        <begin position="52"/>
        <end position="126"/>
    </location>
</feature>
<feature type="domain" description="BRCT" evidence="3">
    <location>
        <begin position="547"/>
        <end position="612"/>
    </location>
</feature>
<feature type="compositionally biased region" description="Basic and acidic residues" evidence="2">
    <location>
        <begin position="711"/>
        <end position="726"/>
    </location>
</feature>
<feature type="region of interest" description="Disordered" evidence="2">
    <location>
        <begin position="248"/>
        <end position="288"/>
    </location>
</feature>
<protein>
    <recommendedName>
        <fullName evidence="3">BRCT domain-containing protein</fullName>
    </recommendedName>
</protein>
<dbReference type="InterPro" id="IPR036420">
    <property type="entry name" value="BRCT_dom_sf"/>
</dbReference>
<name>A0A165GCW7_9BASI</name>
<dbReference type="Proteomes" id="UP000076842">
    <property type="component" value="Unassembled WGS sequence"/>
</dbReference>
<dbReference type="FunCoup" id="A0A165GCW7">
    <property type="interactions" value="25"/>
</dbReference>
<feature type="compositionally biased region" description="Low complexity" evidence="2">
    <location>
        <begin position="687"/>
        <end position="700"/>
    </location>
</feature>
<feature type="compositionally biased region" description="Acidic residues" evidence="2">
    <location>
        <begin position="30"/>
        <end position="39"/>
    </location>
</feature>
<dbReference type="SMART" id="SM00292">
    <property type="entry name" value="BRCT"/>
    <property type="match status" value="3"/>
</dbReference>
<dbReference type="AlphaFoldDB" id="A0A165GCW7"/>
<dbReference type="GO" id="GO:0007095">
    <property type="term" value="P:mitotic G2 DNA damage checkpoint signaling"/>
    <property type="evidence" value="ECO:0007669"/>
    <property type="project" value="TreeGrafter"/>
</dbReference>
<feature type="region of interest" description="Disordered" evidence="2">
    <location>
        <begin position="827"/>
        <end position="846"/>
    </location>
</feature>